<dbReference type="AlphaFoldDB" id="A0A195BJB5"/>
<proteinExistence type="predicted"/>
<accession>A0A195BJB5</accession>
<dbReference type="EMBL" id="KQ976464">
    <property type="protein sequence ID" value="KYM84536.1"/>
    <property type="molecule type" value="Genomic_DNA"/>
</dbReference>
<organism evidence="1 2">
    <name type="scientific">Atta colombica</name>
    <dbReference type="NCBI Taxonomy" id="520822"/>
    <lineage>
        <taxon>Eukaryota</taxon>
        <taxon>Metazoa</taxon>
        <taxon>Ecdysozoa</taxon>
        <taxon>Arthropoda</taxon>
        <taxon>Hexapoda</taxon>
        <taxon>Insecta</taxon>
        <taxon>Pterygota</taxon>
        <taxon>Neoptera</taxon>
        <taxon>Endopterygota</taxon>
        <taxon>Hymenoptera</taxon>
        <taxon>Apocrita</taxon>
        <taxon>Aculeata</taxon>
        <taxon>Formicoidea</taxon>
        <taxon>Formicidae</taxon>
        <taxon>Myrmicinae</taxon>
        <taxon>Atta</taxon>
    </lineage>
</organism>
<evidence type="ECO:0000313" key="1">
    <source>
        <dbReference type="EMBL" id="KYM84536.1"/>
    </source>
</evidence>
<keyword evidence="2" id="KW-1185">Reference proteome</keyword>
<reference evidence="1 2" key="1">
    <citation type="submission" date="2015-09" db="EMBL/GenBank/DDBJ databases">
        <title>Atta colombica WGS genome.</title>
        <authorList>
            <person name="Nygaard S."/>
            <person name="Hu H."/>
            <person name="Boomsma J."/>
            <person name="Zhang G."/>
        </authorList>
    </citation>
    <scope>NUCLEOTIDE SEQUENCE [LARGE SCALE GENOMIC DNA]</scope>
    <source>
        <strain evidence="1">Treedump-2</strain>
        <tissue evidence="1">Whole body</tissue>
    </source>
</reference>
<dbReference type="Proteomes" id="UP000078540">
    <property type="component" value="Unassembled WGS sequence"/>
</dbReference>
<sequence length="119" mass="13363">MPPHYTAHYAMTLFTNKRMAADAIENKEQRSGTSGKTIPEQIVIRRETAIVDSPVIADMICMNNRVLSQIQITLTIQLILLAYLHAERSTCVSRGICSRHVPVETNVARRSFSRAHGEN</sequence>
<name>A0A195BJB5_9HYME</name>
<gene>
    <name evidence="1" type="ORF">ALC53_05323</name>
</gene>
<evidence type="ECO:0000313" key="2">
    <source>
        <dbReference type="Proteomes" id="UP000078540"/>
    </source>
</evidence>
<protein>
    <submittedName>
        <fullName evidence="1">Uncharacterized protein</fullName>
    </submittedName>
</protein>